<dbReference type="SUPFAM" id="SSF46689">
    <property type="entry name" value="Homeodomain-like"/>
    <property type="match status" value="1"/>
</dbReference>
<organism evidence="5 6">
    <name type="scientific">Sulfurimonas sediminis</name>
    <dbReference type="NCBI Taxonomy" id="2590020"/>
    <lineage>
        <taxon>Bacteria</taxon>
        <taxon>Pseudomonadati</taxon>
        <taxon>Campylobacterota</taxon>
        <taxon>Epsilonproteobacteria</taxon>
        <taxon>Campylobacterales</taxon>
        <taxon>Sulfurimonadaceae</taxon>
        <taxon>Sulfurimonas</taxon>
    </lineage>
</organism>
<dbReference type="InterPro" id="IPR018060">
    <property type="entry name" value="HTH_AraC"/>
</dbReference>
<dbReference type="Gene3D" id="1.10.10.60">
    <property type="entry name" value="Homeodomain-like"/>
    <property type="match status" value="2"/>
</dbReference>
<dbReference type="Proteomes" id="UP000593719">
    <property type="component" value="Chromosome"/>
</dbReference>
<dbReference type="Pfam" id="PF12833">
    <property type="entry name" value="HTH_18"/>
    <property type="match status" value="1"/>
</dbReference>
<dbReference type="InterPro" id="IPR010499">
    <property type="entry name" value="AraC_E-bd"/>
</dbReference>
<evidence type="ECO:0000313" key="6">
    <source>
        <dbReference type="Proteomes" id="UP000593719"/>
    </source>
</evidence>
<dbReference type="SMART" id="SM00871">
    <property type="entry name" value="AraC_E_bind"/>
    <property type="match status" value="1"/>
</dbReference>
<keyword evidence="1" id="KW-0805">Transcription regulation</keyword>
<dbReference type="EMBL" id="CP041235">
    <property type="protein sequence ID" value="QOP42532.1"/>
    <property type="molecule type" value="Genomic_DNA"/>
</dbReference>
<dbReference type="SMART" id="SM00342">
    <property type="entry name" value="HTH_ARAC"/>
    <property type="match status" value="1"/>
</dbReference>
<dbReference type="RefSeq" id="WP_193150896.1">
    <property type="nucleotide sequence ID" value="NZ_CP041235.1"/>
</dbReference>
<dbReference type="InterPro" id="IPR011256">
    <property type="entry name" value="Reg_factor_effector_dom_sf"/>
</dbReference>
<dbReference type="PANTHER" id="PTHR40055">
    <property type="entry name" value="TRANSCRIPTIONAL REGULATOR YGIV-RELATED"/>
    <property type="match status" value="1"/>
</dbReference>
<keyword evidence="6" id="KW-1185">Reference proteome</keyword>
<dbReference type="SUPFAM" id="SSF55136">
    <property type="entry name" value="Probable bacterial effector-binding domain"/>
    <property type="match status" value="1"/>
</dbReference>
<gene>
    <name evidence="5" type="ORF">FJR45_00590</name>
</gene>
<dbReference type="PRINTS" id="PR00032">
    <property type="entry name" value="HTHARAC"/>
</dbReference>
<keyword evidence="3" id="KW-0804">Transcription</keyword>
<proteinExistence type="predicted"/>
<dbReference type="InterPro" id="IPR050908">
    <property type="entry name" value="SmbC-like"/>
</dbReference>
<name>A0A7M1B1J6_9BACT</name>
<dbReference type="InterPro" id="IPR020449">
    <property type="entry name" value="Tscrpt_reg_AraC-type_HTH"/>
</dbReference>
<dbReference type="Gene3D" id="3.20.80.10">
    <property type="entry name" value="Regulatory factor, effector binding domain"/>
    <property type="match status" value="1"/>
</dbReference>
<dbReference type="AlphaFoldDB" id="A0A7M1B1J6"/>
<reference evidence="5 6" key="1">
    <citation type="submission" date="2019-06" db="EMBL/GenBank/DDBJ databases">
        <title>Sulfurimonas gotlandica sp. nov., a chemoautotrophic and psychrotolerant epsilonproteobacterium isolated from a pelagic redoxcline, and an emended description of the genus Sulfurimonas.</title>
        <authorList>
            <person name="Wang S."/>
            <person name="Jiang L."/>
            <person name="Shao Z."/>
        </authorList>
    </citation>
    <scope>NUCLEOTIDE SEQUENCE [LARGE SCALE GENOMIC DNA]</scope>
    <source>
        <strain evidence="5 6">S2-6</strain>
    </source>
</reference>
<keyword evidence="2" id="KW-0238">DNA-binding</keyword>
<dbReference type="PROSITE" id="PS00041">
    <property type="entry name" value="HTH_ARAC_FAMILY_1"/>
    <property type="match status" value="1"/>
</dbReference>
<dbReference type="PROSITE" id="PS01124">
    <property type="entry name" value="HTH_ARAC_FAMILY_2"/>
    <property type="match status" value="1"/>
</dbReference>
<dbReference type="GO" id="GO:0003700">
    <property type="term" value="F:DNA-binding transcription factor activity"/>
    <property type="evidence" value="ECO:0007669"/>
    <property type="project" value="InterPro"/>
</dbReference>
<dbReference type="InterPro" id="IPR009057">
    <property type="entry name" value="Homeodomain-like_sf"/>
</dbReference>
<protein>
    <submittedName>
        <fullName evidence="5">AraC family transcriptional regulator</fullName>
    </submittedName>
</protein>
<dbReference type="PANTHER" id="PTHR40055:SF1">
    <property type="entry name" value="TRANSCRIPTIONAL REGULATOR YGIV-RELATED"/>
    <property type="match status" value="1"/>
</dbReference>
<evidence type="ECO:0000256" key="3">
    <source>
        <dbReference type="ARBA" id="ARBA00023163"/>
    </source>
</evidence>
<dbReference type="InterPro" id="IPR018062">
    <property type="entry name" value="HTH_AraC-typ_CS"/>
</dbReference>
<evidence type="ECO:0000313" key="5">
    <source>
        <dbReference type="EMBL" id="QOP42532.1"/>
    </source>
</evidence>
<dbReference type="KEGG" id="ssei:FJR45_00590"/>
<sequence>MKRETLNKKTQISNDILFYIYTNIDTDINMDELAQQFNISKVYMHKIYKEVFGRNIYESIKSIRLQKASSLLLTNKYSTITQIAALCGYSSQTSFIRVFKKRFSMTPTAWKKGGHKAYSQTILAESKKAIASNATYNNIEATIVNMPQIEVYYMRHNGYNDQIRQTWQKVQTWTYSNNIKDYEHIALFHDNPTVTHLEECQYVACIKVNDKNKIDYERLPKLNIAKGVYAKFDITGADGDFLHFLYWVYTEWLPNSEYETTTQPPYAIYKKNKYLSDDNHFDLSFYLSIKF</sequence>
<dbReference type="Pfam" id="PF06445">
    <property type="entry name" value="GyrI-like"/>
    <property type="match status" value="1"/>
</dbReference>
<dbReference type="InterPro" id="IPR029442">
    <property type="entry name" value="GyrI-like"/>
</dbReference>
<feature type="domain" description="HTH araC/xylS-type" evidence="4">
    <location>
        <begin position="14"/>
        <end position="113"/>
    </location>
</feature>
<accession>A0A7M1B1J6</accession>
<dbReference type="GO" id="GO:0043565">
    <property type="term" value="F:sequence-specific DNA binding"/>
    <property type="evidence" value="ECO:0007669"/>
    <property type="project" value="InterPro"/>
</dbReference>
<evidence type="ECO:0000259" key="4">
    <source>
        <dbReference type="PROSITE" id="PS01124"/>
    </source>
</evidence>
<evidence type="ECO:0000256" key="1">
    <source>
        <dbReference type="ARBA" id="ARBA00023015"/>
    </source>
</evidence>
<evidence type="ECO:0000256" key="2">
    <source>
        <dbReference type="ARBA" id="ARBA00023125"/>
    </source>
</evidence>